<feature type="transmembrane region" description="Helical" evidence="6">
    <location>
        <begin position="91"/>
        <end position="114"/>
    </location>
</feature>
<proteinExistence type="predicted"/>
<evidence type="ECO:0000313" key="8">
    <source>
        <dbReference type="Proteomes" id="UP001597326"/>
    </source>
</evidence>
<dbReference type="RefSeq" id="WP_343874403.1">
    <property type="nucleotide sequence ID" value="NZ_BAAAIX010000026.1"/>
</dbReference>
<feature type="transmembrane region" description="Helical" evidence="6">
    <location>
        <begin position="12"/>
        <end position="35"/>
    </location>
</feature>
<keyword evidence="5 6" id="KW-0472">Membrane</keyword>
<reference evidence="8" key="1">
    <citation type="journal article" date="2019" name="Int. J. Syst. Evol. Microbiol.">
        <title>The Global Catalogue of Microorganisms (GCM) 10K type strain sequencing project: providing services to taxonomists for standard genome sequencing and annotation.</title>
        <authorList>
            <consortium name="The Broad Institute Genomics Platform"/>
            <consortium name="The Broad Institute Genome Sequencing Center for Infectious Disease"/>
            <person name="Wu L."/>
            <person name="Ma J."/>
        </authorList>
    </citation>
    <scope>NUCLEOTIDE SEQUENCE [LARGE SCALE GENOMIC DNA]</scope>
    <source>
        <strain evidence="8">CAIM 431</strain>
    </source>
</reference>
<protein>
    <submittedName>
        <fullName evidence="7">APC family permease</fullName>
    </submittedName>
</protein>
<sequence length="415" mass="42752">MSTAQPTLARRLGLGDAVMIGLGSMVGAGVFSAFAPAAAAAGHWLLAALAIAALVAWCNVTSSAQLAARYPTSGGTYFYGREELGPWPGFVAGWCFVVGKTASCAVMALTFAHYAAPEGWPRPMAVAAVWLLAVVNMFGITRTARLARILAVVVIAVLALVVVLGLGSQAAHPPAPTLATSPGPMGVLQGAGLLFFAFAGYARIATMGEEVVEPRRTIPRAIITALGIALLVYLAVGATLLHLLGPARLAASPAPLAEAVRLAGHACALPVVRFGAAAAALGSLLSLVAGIGRTSLAMAREGDLPRALAVIDPRHQVPRRAEAVLATVVTLVVLTTDLRGAIGFSSFGVLLYYLVANLSAWHQDRDRLYPRLWQGIGGVLCLVLVCTLPLSSVLWGTGVVLVGVLGRLALRRGGA</sequence>
<dbReference type="PANTHER" id="PTHR42770:SF7">
    <property type="entry name" value="MEMBRANE PROTEIN"/>
    <property type="match status" value="1"/>
</dbReference>
<feature type="transmembrane region" description="Helical" evidence="6">
    <location>
        <begin position="41"/>
        <end position="60"/>
    </location>
</feature>
<comment type="caution">
    <text evidence="7">The sequence shown here is derived from an EMBL/GenBank/DDBJ whole genome shotgun (WGS) entry which is preliminary data.</text>
</comment>
<dbReference type="Gene3D" id="1.20.1740.10">
    <property type="entry name" value="Amino acid/polyamine transporter I"/>
    <property type="match status" value="1"/>
</dbReference>
<evidence type="ECO:0000256" key="5">
    <source>
        <dbReference type="ARBA" id="ARBA00023136"/>
    </source>
</evidence>
<dbReference type="PANTHER" id="PTHR42770">
    <property type="entry name" value="AMINO ACID TRANSPORTER-RELATED"/>
    <property type="match status" value="1"/>
</dbReference>
<feature type="transmembrane region" description="Helical" evidence="6">
    <location>
        <begin position="323"/>
        <end position="355"/>
    </location>
</feature>
<feature type="transmembrane region" description="Helical" evidence="6">
    <location>
        <begin position="120"/>
        <end position="139"/>
    </location>
</feature>
<dbReference type="Pfam" id="PF13520">
    <property type="entry name" value="AA_permease_2"/>
    <property type="match status" value="1"/>
</dbReference>
<gene>
    <name evidence="7" type="ORF">ACFSCS_12375</name>
</gene>
<comment type="subcellular location">
    <subcellularLocation>
        <location evidence="1">Cell membrane</location>
        <topology evidence="1">Multi-pass membrane protein</topology>
    </subcellularLocation>
</comment>
<accession>A0ABW4RXL7</accession>
<evidence type="ECO:0000256" key="1">
    <source>
        <dbReference type="ARBA" id="ARBA00004651"/>
    </source>
</evidence>
<dbReference type="InterPro" id="IPR002293">
    <property type="entry name" value="AA/rel_permease1"/>
</dbReference>
<feature type="transmembrane region" description="Helical" evidence="6">
    <location>
        <begin position="263"/>
        <end position="291"/>
    </location>
</feature>
<organism evidence="7 8">
    <name type="scientific">Luteococcus peritonei</name>
    <dbReference type="NCBI Taxonomy" id="88874"/>
    <lineage>
        <taxon>Bacteria</taxon>
        <taxon>Bacillati</taxon>
        <taxon>Actinomycetota</taxon>
        <taxon>Actinomycetes</taxon>
        <taxon>Propionibacteriales</taxon>
        <taxon>Propionibacteriaceae</taxon>
        <taxon>Luteococcus</taxon>
    </lineage>
</organism>
<dbReference type="PIRSF" id="PIRSF006060">
    <property type="entry name" value="AA_transporter"/>
    <property type="match status" value="1"/>
</dbReference>
<dbReference type="Proteomes" id="UP001597326">
    <property type="component" value="Unassembled WGS sequence"/>
</dbReference>
<name>A0ABW4RXL7_9ACTN</name>
<evidence type="ECO:0000256" key="6">
    <source>
        <dbReference type="SAM" id="Phobius"/>
    </source>
</evidence>
<feature type="transmembrane region" description="Helical" evidence="6">
    <location>
        <begin position="187"/>
        <end position="206"/>
    </location>
</feature>
<evidence type="ECO:0000256" key="2">
    <source>
        <dbReference type="ARBA" id="ARBA00022475"/>
    </source>
</evidence>
<evidence type="ECO:0000256" key="3">
    <source>
        <dbReference type="ARBA" id="ARBA00022692"/>
    </source>
</evidence>
<keyword evidence="4 6" id="KW-1133">Transmembrane helix</keyword>
<feature type="transmembrane region" description="Helical" evidence="6">
    <location>
        <begin position="146"/>
        <end position="167"/>
    </location>
</feature>
<keyword evidence="8" id="KW-1185">Reference proteome</keyword>
<dbReference type="EMBL" id="JBHUFZ010000028">
    <property type="protein sequence ID" value="MFD1890971.1"/>
    <property type="molecule type" value="Genomic_DNA"/>
</dbReference>
<evidence type="ECO:0000256" key="4">
    <source>
        <dbReference type="ARBA" id="ARBA00022989"/>
    </source>
</evidence>
<dbReference type="InterPro" id="IPR050367">
    <property type="entry name" value="APC_superfamily"/>
</dbReference>
<keyword evidence="2" id="KW-1003">Cell membrane</keyword>
<keyword evidence="3 6" id="KW-0812">Transmembrane</keyword>
<feature type="transmembrane region" description="Helical" evidence="6">
    <location>
        <begin position="218"/>
        <end position="243"/>
    </location>
</feature>
<feature type="transmembrane region" description="Helical" evidence="6">
    <location>
        <begin position="375"/>
        <end position="405"/>
    </location>
</feature>
<evidence type="ECO:0000313" key="7">
    <source>
        <dbReference type="EMBL" id="MFD1890971.1"/>
    </source>
</evidence>